<dbReference type="EMBL" id="FTNE01000014">
    <property type="protein sequence ID" value="SIR04101.1"/>
    <property type="molecule type" value="Genomic_DNA"/>
</dbReference>
<sequence length="295" mass="31193">MSDTSSVSPPSDAAPEALARLRAEIDALDERLHDLLMDRAEIIERVTRDGGKRGVPIRPGREASMLRRLLGRHHGALPPQTVLRIWRELFSGALMIEGGLTIAVADGAQAELPAVAREHFGPLTGLRRHRTSSQALADLTNGAAHAAVLPLPSDEDDDQAAWWVGLMHGGVPRLAIVAKLPFWARRTEGVPQAGAYVVAALTPDPSGSDRSLIGIEIAPDTSTARIAGLLTEAGFDVGSILPRRAAKREVGYALADVEGLVARDDSRLATITGFLATPVILGAYAVPFGAAGLSR</sequence>
<comment type="caution">
    <text evidence="3">The sequence shown here is derived from an EMBL/GenBank/DDBJ whole genome shotgun (WGS) entry which is preliminary data.</text>
</comment>
<dbReference type="InterPro" id="IPR036979">
    <property type="entry name" value="CM_dom_sf"/>
</dbReference>
<dbReference type="InterPro" id="IPR002701">
    <property type="entry name" value="CM_II_prokaryot"/>
</dbReference>
<reference evidence="3 4" key="1">
    <citation type="submission" date="2017-01" db="EMBL/GenBank/DDBJ databases">
        <authorList>
            <person name="Varghese N."/>
            <person name="Submissions S."/>
        </authorList>
    </citation>
    <scope>NUCLEOTIDE SEQUENCE [LARGE SCALE GENOMIC DNA]</scope>
    <source>
        <strain evidence="3 4">ATCC 35905</strain>
    </source>
</reference>
<organism evidence="3 4">
    <name type="scientific">Acidiphilium rubrum</name>
    <dbReference type="NCBI Taxonomy" id="526"/>
    <lineage>
        <taxon>Bacteria</taxon>
        <taxon>Pseudomonadati</taxon>
        <taxon>Pseudomonadota</taxon>
        <taxon>Alphaproteobacteria</taxon>
        <taxon>Acetobacterales</taxon>
        <taxon>Acidocellaceae</taxon>
        <taxon>Acidiphilium</taxon>
    </lineage>
</organism>
<evidence type="ECO:0000313" key="3">
    <source>
        <dbReference type="EMBL" id="SIR04101.1"/>
    </source>
</evidence>
<dbReference type="OrthoDB" id="7268348at2"/>
<keyword evidence="4" id="KW-1185">Reference proteome</keyword>
<proteinExistence type="predicted"/>
<dbReference type="Pfam" id="PF01817">
    <property type="entry name" value="CM_2"/>
    <property type="match status" value="1"/>
</dbReference>
<dbReference type="SMART" id="SM00830">
    <property type="entry name" value="CM_2"/>
    <property type="match status" value="1"/>
</dbReference>
<evidence type="ECO:0000256" key="1">
    <source>
        <dbReference type="ARBA" id="ARBA00012404"/>
    </source>
</evidence>
<name>A0A8G2CMP8_ACIRU</name>
<protein>
    <recommendedName>
        <fullName evidence="1">chorismate mutase</fullName>
        <ecNumber evidence="1">5.4.99.5</ecNumber>
    </recommendedName>
</protein>
<dbReference type="AlphaFoldDB" id="A0A8G2CMP8"/>
<dbReference type="GO" id="GO:0046417">
    <property type="term" value="P:chorismate metabolic process"/>
    <property type="evidence" value="ECO:0007669"/>
    <property type="project" value="InterPro"/>
</dbReference>
<dbReference type="Proteomes" id="UP000186308">
    <property type="component" value="Unassembled WGS sequence"/>
</dbReference>
<accession>A0A8G2CMP8</accession>
<evidence type="ECO:0000313" key="4">
    <source>
        <dbReference type="Proteomes" id="UP000186308"/>
    </source>
</evidence>
<dbReference type="SUPFAM" id="SSF48600">
    <property type="entry name" value="Chorismate mutase II"/>
    <property type="match status" value="1"/>
</dbReference>
<dbReference type="InterPro" id="IPR036263">
    <property type="entry name" value="Chorismate_II_sf"/>
</dbReference>
<dbReference type="GO" id="GO:0004106">
    <property type="term" value="F:chorismate mutase activity"/>
    <property type="evidence" value="ECO:0007669"/>
    <property type="project" value="UniProtKB-EC"/>
</dbReference>
<dbReference type="EC" id="5.4.99.5" evidence="1"/>
<gene>
    <name evidence="3" type="ORF">SAMN05421828_11422</name>
</gene>
<dbReference type="Gene3D" id="1.20.59.10">
    <property type="entry name" value="Chorismate mutase"/>
    <property type="match status" value="1"/>
</dbReference>
<evidence type="ECO:0000259" key="2">
    <source>
        <dbReference type="PROSITE" id="PS51168"/>
    </source>
</evidence>
<dbReference type="RefSeq" id="WP_029311810.1">
    <property type="nucleotide sequence ID" value="NZ_FTNE01000014.1"/>
</dbReference>
<dbReference type="PROSITE" id="PS51168">
    <property type="entry name" value="CHORISMATE_MUT_2"/>
    <property type="match status" value="1"/>
</dbReference>
<feature type="domain" description="Chorismate mutase" evidence="2">
    <location>
        <begin position="12"/>
        <end position="101"/>
    </location>
</feature>